<feature type="non-terminal residue" evidence="1">
    <location>
        <position position="259"/>
    </location>
</feature>
<protein>
    <submittedName>
        <fullName evidence="1">Uncharacterized protein</fullName>
    </submittedName>
</protein>
<organism evidence="1">
    <name type="scientific">Cladocopium goreaui</name>
    <dbReference type="NCBI Taxonomy" id="2562237"/>
    <lineage>
        <taxon>Eukaryota</taxon>
        <taxon>Sar</taxon>
        <taxon>Alveolata</taxon>
        <taxon>Dinophyceae</taxon>
        <taxon>Suessiales</taxon>
        <taxon>Symbiodiniaceae</taxon>
        <taxon>Cladocopium</taxon>
    </lineage>
</organism>
<proteinExistence type="predicted"/>
<gene>
    <name evidence="1" type="ORF">C1SCF055_LOCUS28904</name>
</gene>
<evidence type="ECO:0000313" key="3">
    <source>
        <dbReference type="Proteomes" id="UP001152797"/>
    </source>
</evidence>
<keyword evidence="3" id="KW-1185">Reference proteome</keyword>
<dbReference type="EMBL" id="CAMXCT020003200">
    <property type="protein sequence ID" value="CAL1156376.1"/>
    <property type="molecule type" value="Genomic_DNA"/>
</dbReference>
<accession>A0A9P1D6R7</accession>
<comment type="caution">
    <text evidence="1">The sequence shown here is derived from an EMBL/GenBank/DDBJ whole genome shotgun (WGS) entry which is preliminary data.</text>
</comment>
<name>A0A9P1D6R7_9DINO</name>
<dbReference type="EMBL" id="CAMXCT010003200">
    <property type="protein sequence ID" value="CAI4003001.1"/>
    <property type="molecule type" value="Genomic_DNA"/>
</dbReference>
<reference evidence="1" key="1">
    <citation type="submission" date="2022-10" db="EMBL/GenBank/DDBJ databases">
        <authorList>
            <person name="Chen Y."/>
            <person name="Dougan E. K."/>
            <person name="Chan C."/>
            <person name="Rhodes N."/>
            <person name="Thang M."/>
        </authorList>
    </citation>
    <scope>NUCLEOTIDE SEQUENCE</scope>
</reference>
<dbReference type="Proteomes" id="UP001152797">
    <property type="component" value="Unassembled WGS sequence"/>
</dbReference>
<evidence type="ECO:0000313" key="1">
    <source>
        <dbReference type="EMBL" id="CAI4003001.1"/>
    </source>
</evidence>
<sequence>MGGAMATGVSSQRPIQEPAVTLEKFRKSYQKYKWLFFPFNEIQPSTVAKLKKQFLEDYPSEVLTTETMPSTLDADSGLRPPNVLEAQAADKALWQMIHDLVLDQQFTLDNAIHEDLQKDVANQKAKANKEAKRAKHLLAQPGSQKRQCKANGNSYVCSSNRASVKKGIPAVSAICAPIHWRRDKHAANLIVRLTISSNHTDSYRDNCWMPYQPKHAFQPNHLMLYLLVMKMVEGFIQNQTGADLTDQPLMHCTISAGSG</sequence>
<dbReference type="EMBL" id="CAMXCT030003200">
    <property type="protein sequence ID" value="CAL4790313.1"/>
    <property type="molecule type" value="Genomic_DNA"/>
</dbReference>
<reference evidence="2" key="2">
    <citation type="submission" date="2024-04" db="EMBL/GenBank/DDBJ databases">
        <authorList>
            <person name="Chen Y."/>
            <person name="Shah S."/>
            <person name="Dougan E. K."/>
            <person name="Thang M."/>
            <person name="Chan C."/>
        </authorList>
    </citation>
    <scope>NUCLEOTIDE SEQUENCE [LARGE SCALE GENOMIC DNA]</scope>
</reference>
<dbReference type="AlphaFoldDB" id="A0A9P1D6R7"/>
<evidence type="ECO:0000313" key="2">
    <source>
        <dbReference type="EMBL" id="CAL1156376.1"/>
    </source>
</evidence>